<proteinExistence type="inferred from homology"/>
<evidence type="ECO:0000313" key="4">
    <source>
        <dbReference type="Proteomes" id="UP001371218"/>
    </source>
</evidence>
<dbReference type="Pfam" id="PF13369">
    <property type="entry name" value="Transglut_core2"/>
    <property type="match status" value="1"/>
</dbReference>
<comment type="similarity">
    <text evidence="1">Belongs to the UPF0162 family.</text>
</comment>
<organism evidence="3 4">
    <name type="scientific">Ideonella lacteola</name>
    <dbReference type="NCBI Taxonomy" id="2984193"/>
    <lineage>
        <taxon>Bacteria</taxon>
        <taxon>Pseudomonadati</taxon>
        <taxon>Pseudomonadota</taxon>
        <taxon>Betaproteobacteria</taxon>
        <taxon>Burkholderiales</taxon>
        <taxon>Sphaerotilaceae</taxon>
        <taxon>Ideonella</taxon>
    </lineage>
</organism>
<dbReference type="RefSeq" id="WP_341424445.1">
    <property type="nucleotide sequence ID" value="NZ_JBBUTG010000002.1"/>
</dbReference>
<accession>A0ABU9BMJ4</accession>
<dbReference type="PANTHER" id="PTHR31350:SF21">
    <property type="entry name" value="F-BOX ONLY PROTEIN 21"/>
    <property type="match status" value="1"/>
</dbReference>
<dbReference type="InterPro" id="IPR032698">
    <property type="entry name" value="SirB1_N"/>
</dbReference>
<name>A0ABU9BMJ4_9BURK</name>
<keyword evidence="4" id="KW-1185">Reference proteome</keyword>
<reference evidence="3 4" key="1">
    <citation type="submission" date="2024-04" db="EMBL/GenBank/DDBJ databases">
        <title>Novel species of the genus Ideonella isolated from streams.</title>
        <authorList>
            <person name="Lu H."/>
        </authorList>
    </citation>
    <scope>NUCLEOTIDE SEQUENCE [LARGE SCALE GENOMIC DNA]</scope>
    <source>
        <strain evidence="3 4">DXS29W</strain>
    </source>
</reference>
<sequence length="289" mass="32288">MSFPLRLEAISPLEYFASLVAEDDHFALLEAAISLGQDVEPGLDTQSVIDEIEALGEKLRRRLPADASAMHRLRTLNRYFFRELGFAGNVNDYYDAGNSYVHQVLASRRGIPISLAVVYIELAGHAGLVARGVSFPGHFLVKLRLPNGEAVMDPFNGRSLSRDELEERLEPLRRKQGLVGDFEVPLGLFLQSASPRDIIARMLRNLKSIHQQAEDFPLLLAVQHRLVCLLPDAWDERRDRGLTLAELGQPDAAADDLAAYLDHQPGAADAEPMRRMLAELRDMPRPLLH</sequence>
<dbReference type="PANTHER" id="PTHR31350">
    <property type="entry name" value="SI:DKEY-261L7.2"/>
    <property type="match status" value="1"/>
</dbReference>
<gene>
    <name evidence="3" type="ORF">AACH06_04590</name>
</gene>
<evidence type="ECO:0000256" key="1">
    <source>
        <dbReference type="ARBA" id="ARBA00007100"/>
    </source>
</evidence>
<comment type="caution">
    <text evidence="3">The sequence shown here is derived from an EMBL/GenBank/DDBJ whole genome shotgun (WGS) entry which is preliminary data.</text>
</comment>
<evidence type="ECO:0000313" key="3">
    <source>
        <dbReference type="EMBL" id="MEK8030092.1"/>
    </source>
</evidence>
<dbReference type="Proteomes" id="UP001371218">
    <property type="component" value="Unassembled WGS sequence"/>
</dbReference>
<evidence type="ECO:0000259" key="2">
    <source>
        <dbReference type="Pfam" id="PF13369"/>
    </source>
</evidence>
<feature type="domain" description="Protein SirB1 N-terminal" evidence="2">
    <location>
        <begin position="47"/>
        <end position="204"/>
    </location>
</feature>
<dbReference type="EMBL" id="JBBUTG010000002">
    <property type="protein sequence ID" value="MEK8030092.1"/>
    <property type="molecule type" value="Genomic_DNA"/>
</dbReference>
<dbReference type="Pfam" id="PF13371">
    <property type="entry name" value="TPR_9"/>
    <property type="match status" value="1"/>
</dbReference>
<protein>
    <submittedName>
        <fullName evidence="3">Transglutaminase-like domain-containing protein</fullName>
    </submittedName>
</protein>